<dbReference type="Proteomes" id="UP000321750">
    <property type="component" value="Unassembled WGS sequence"/>
</dbReference>
<evidence type="ECO:0000256" key="2">
    <source>
        <dbReference type="ARBA" id="ARBA00022692"/>
    </source>
</evidence>
<dbReference type="Gene3D" id="3.30.1150.10">
    <property type="match status" value="1"/>
</dbReference>
<accession>A0A512JQU3</accession>
<dbReference type="InterPro" id="IPR037682">
    <property type="entry name" value="TonB_C"/>
</dbReference>
<comment type="subcellular location">
    <subcellularLocation>
        <location evidence="1">Membrane</location>
        <topology evidence="1">Single-pass membrane protein</topology>
    </subcellularLocation>
</comment>
<keyword evidence="4" id="KW-0472">Membrane</keyword>
<keyword evidence="3" id="KW-1133">Transmembrane helix</keyword>
<dbReference type="NCBIfam" id="TIGR01352">
    <property type="entry name" value="tonB_Cterm"/>
    <property type="match status" value="1"/>
</dbReference>
<evidence type="ECO:0000259" key="5">
    <source>
        <dbReference type="PROSITE" id="PS52015"/>
    </source>
</evidence>
<dbReference type="GO" id="GO:0055085">
    <property type="term" value="P:transmembrane transport"/>
    <property type="evidence" value="ECO:0007669"/>
    <property type="project" value="InterPro"/>
</dbReference>
<protein>
    <recommendedName>
        <fullName evidence="5">TonB C-terminal domain-containing protein</fullName>
    </recommendedName>
</protein>
<evidence type="ECO:0000256" key="3">
    <source>
        <dbReference type="ARBA" id="ARBA00022989"/>
    </source>
</evidence>
<evidence type="ECO:0000256" key="4">
    <source>
        <dbReference type="ARBA" id="ARBA00023136"/>
    </source>
</evidence>
<dbReference type="InterPro" id="IPR006260">
    <property type="entry name" value="TonB/TolA_C"/>
</dbReference>
<keyword evidence="7" id="KW-1185">Reference proteome</keyword>
<dbReference type="SUPFAM" id="SSF74653">
    <property type="entry name" value="TolA/TonB C-terminal domain"/>
    <property type="match status" value="1"/>
</dbReference>
<evidence type="ECO:0000256" key="1">
    <source>
        <dbReference type="ARBA" id="ARBA00004167"/>
    </source>
</evidence>
<dbReference type="EMBL" id="BJZV01000036">
    <property type="protein sequence ID" value="GEP12328.1"/>
    <property type="molecule type" value="Genomic_DNA"/>
</dbReference>
<reference evidence="6 7" key="1">
    <citation type="submission" date="2019-07" db="EMBL/GenBank/DDBJ databases">
        <title>Whole genome shotgun sequence of Methylobacterium gnaphalii NBRC 107716.</title>
        <authorList>
            <person name="Hosoyama A."/>
            <person name="Uohara A."/>
            <person name="Ohji S."/>
            <person name="Ichikawa N."/>
        </authorList>
    </citation>
    <scope>NUCLEOTIDE SEQUENCE [LARGE SCALE GENOMIC DNA]</scope>
    <source>
        <strain evidence="6 7">NBRC 107716</strain>
    </source>
</reference>
<sequence>MVVTKISRAGEKSATATPGGKVTIRVRIAADGTLEGAAIEESSGSPALDARALQAAEAASPFAPPPEKLLTLEGFTELAFPVELGRPD</sequence>
<keyword evidence="2" id="KW-0812">Transmembrane</keyword>
<organism evidence="6 7">
    <name type="scientific">Methylobacterium gnaphalii</name>
    <dbReference type="NCBI Taxonomy" id="1010610"/>
    <lineage>
        <taxon>Bacteria</taxon>
        <taxon>Pseudomonadati</taxon>
        <taxon>Pseudomonadota</taxon>
        <taxon>Alphaproteobacteria</taxon>
        <taxon>Hyphomicrobiales</taxon>
        <taxon>Methylobacteriaceae</taxon>
        <taxon>Methylobacterium</taxon>
    </lineage>
</organism>
<name>A0A512JQU3_9HYPH</name>
<dbReference type="Pfam" id="PF03544">
    <property type="entry name" value="TonB_C"/>
    <property type="match status" value="1"/>
</dbReference>
<feature type="domain" description="TonB C-terminal" evidence="5">
    <location>
        <begin position="1"/>
        <end position="88"/>
    </location>
</feature>
<proteinExistence type="predicted"/>
<dbReference type="PROSITE" id="PS52015">
    <property type="entry name" value="TONB_CTD"/>
    <property type="match status" value="1"/>
</dbReference>
<dbReference type="AlphaFoldDB" id="A0A512JQU3"/>
<comment type="caution">
    <text evidence="6">The sequence shown here is derived from an EMBL/GenBank/DDBJ whole genome shotgun (WGS) entry which is preliminary data.</text>
</comment>
<dbReference type="GO" id="GO:0016020">
    <property type="term" value="C:membrane"/>
    <property type="evidence" value="ECO:0007669"/>
    <property type="project" value="UniProtKB-SubCell"/>
</dbReference>
<gene>
    <name evidence="6" type="ORF">MGN01_41730</name>
</gene>
<evidence type="ECO:0000313" key="7">
    <source>
        <dbReference type="Proteomes" id="UP000321750"/>
    </source>
</evidence>
<evidence type="ECO:0000313" key="6">
    <source>
        <dbReference type="EMBL" id="GEP12328.1"/>
    </source>
</evidence>